<dbReference type="EMBL" id="CP012288">
    <property type="protein sequence ID" value="AMV67853.1"/>
    <property type="molecule type" value="Genomic_DNA"/>
</dbReference>
<evidence type="ECO:0000313" key="3">
    <source>
        <dbReference type="EMBL" id="AMV67853.1"/>
    </source>
</evidence>
<dbReference type="PANTHER" id="PTHR44013:SF1">
    <property type="entry name" value="ZINC-TYPE ALCOHOL DEHYDROGENASE-LIKE PROTEIN C16A3.02C"/>
    <property type="match status" value="1"/>
</dbReference>
<dbReference type="Gene3D" id="3.90.180.10">
    <property type="entry name" value="Medium-chain alcohol dehydrogenases, catalytic domain"/>
    <property type="match status" value="1"/>
</dbReference>
<evidence type="ECO:0000259" key="1">
    <source>
        <dbReference type="SMART" id="SM00829"/>
    </source>
</evidence>
<gene>
    <name evidence="2" type="ORF">ADU70_0790</name>
    <name evidence="3" type="ORF">ADU72_1932</name>
</gene>
<name>A0A0R2HTI2_9LACO</name>
<dbReference type="GO" id="GO:0016491">
    <property type="term" value="F:oxidoreductase activity"/>
    <property type="evidence" value="ECO:0007669"/>
    <property type="project" value="UniProtKB-KW"/>
</dbReference>
<dbReference type="RefSeq" id="WP_046871235.1">
    <property type="nucleotide sequence ID" value="NZ_BAAAXI010000178.1"/>
</dbReference>
<evidence type="ECO:0000313" key="2">
    <source>
        <dbReference type="EMBL" id="AMV62288.1"/>
    </source>
</evidence>
<dbReference type="InterPro" id="IPR020843">
    <property type="entry name" value="ER"/>
</dbReference>
<dbReference type="CDD" id="cd05289">
    <property type="entry name" value="MDR_like_2"/>
    <property type="match status" value="1"/>
</dbReference>
<dbReference type="KEGG" id="pdm:ADU72_1932"/>
<dbReference type="EMBL" id="CP012275">
    <property type="protein sequence ID" value="AMV62288.1"/>
    <property type="molecule type" value="Genomic_DNA"/>
</dbReference>
<dbReference type="GeneID" id="57277113"/>
<proteinExistence type="predicted"/>
<keyword evidence="4" id="KW-1185">Reference proteome</keyword>
<sequence length="316" mass="34308">MQAFGFKQFGDPKVFEELTIPKPELKKGRVIVQTSAFAMNPFDSKLRRGLIPFKKAPNFPLIPGSDVAGTVVDLASDVTEFQIGDPVIGRTTTGSYAEFVSVPHLKLVHKPDSIPFSEAAGVPNAGVTAYDLLKSALQLENVTSILVLGGSGVVGSFVIQIAKAMGLFVATTASQKNADFVKKMGVDLFIPTDQLTKRNFLDDAPVDVLIDATPQAFKGNNTYRWLKSTGQLASLNGFSNSFQSQSSKQTIIDFNDANYHQNKKALTYLVELISHNQLKVPIAKVFPFSLKGIVEGQQLLDTHHSPGKIIVAKKTK</sequence>
<dbReference type="InterPro" id="IPR052733">
    <property type="entry name" value="Chloroplast_QOR"/>
</dbReference>
<keyword evidence="2" id="KW-0560">Oxidoreductase</keyword>
<dbReference type="InterPro" id="IPR013154">
    <property type="entry name" value="ADH-like_N"/>
</dbReference>
<feature type="domain" description="Enoyl reductase (ER)" evidence="1">
    <location>
        <begin position="7"/>
        <end position="311"/>
    </location>
</feature>
<dbReference type="EC" id="1.1.1.-" evidence="2"/>
<accession>A0A0R2HTI2</accession>
<dbReference type="SMART" id="SM00829">
    <property type="entry name" value="PKS_ER"/>
    <property type="match status" value="1"/>
</dbReference>
<dbReference type="InterPro" id="IPR036291">
    <property type="entry name" value="NAD(P)-bd_dom_sf"/>
</dbReference>
<dbReference type="Proteomes" id="UP000076405">
    <property type="component" value="Chromosome"/>
</dbReference>
<dbReference type="Pfam" id="PF00107">
    <property type="entry name" value="ADH_zinc_N"/>
    <property type="match status" value="1"/>
</dbReference>
<organism evidence="2 5">
    <name type="scientific">Pediococcus damnosus</name>
    <dbReference type="NCBI Taxonomy" id="51663"/>
    <lineage>
        <taxon>Bacteria</taxon>
        <taxon>Bacillati</taxon>
        <taxon>Bacillota</taxon>
        <taxon>Bacilli</taxon>
        <taxon>Lactobacillales</taxon>
        <taxon>Lactobacillaceae</taxon>
        <taxon>Pediococcus</taxon>
    </lineage>
</organism>
<dbReference type="Gene3D" id="3.40.50.720">
    <property type="entry name" value="NAD(P)-binding Rossmann-like Domain"/>
    <property type="match status" value="1"/>
</dbReference>
<dbReference type="Proteomes" id="UP000076244">
    <property type="component" value="Chromosome"/>
</dbReference>
<reference evidence="4 5" key="1">
    <citation type="journal article" date="2016" name="PLoS ONE">
        <title>The Identification of Novel Diagnostic Marker Genes for the Detection of Beer Spoiling Pediococcus damnosus Strains Using the BlAst Diagnostic Gene findEr.</title>
        <authorList>
            <person name="Behr J."/>
            <person name="Geissler A.J."/>
            <person name="Schmid J."/>
            <person name="Zehe A."/>
            <person name="Vogel R.F."/>
        </authorList>
    </citation>
    <scope>NUCLEOTIDE SEQUENCE [LARGE SCALE GENOMIC DNA]</scope>
    <source>
        <strain evidence="2 5">TMW 2.1533</strain>
        <strain evidence="3 4">TMW 2.1535</strain>
    </source>
</reference>
<dbReference type="PANTHER" id="PTHR44013">
    <property type="entry name" value="ZINC-TYPE ALCOHOL DEHYDROGENASE-LIKE PROTEIN C16A3.02C"/>
    <property type="match status" value="1"/>
</dbReference>
<dbReference type="OrthoDB" id="9792162at2"/>
<evidence type="ECO:0000313" key="4">
    <source>
        <dbReference type="Proteomes" id="UP000076244"/>
    </source>
</evidence>
<dbReference type="SUPFAM" id="SSF50129">
    <property type="entry name" value="GroES-like"/>
    <property type="match status" value="1"/>
</dbReference>
<evidence type="ECO:0000313" key="5">
    <source>
        <dbReference type="Proteomes" id="UP000076405"/>
    </source>
</evidence>
<dbReference type="Pfam" id="PF08240">
    <property type="entry name" value="ADH_N"/>
    <property type="match status" value="1"/>
</dbReference>
<dbReference type="InterPro" id="IPR013149">
    <property type="entry name" value="ADH-like_C"/>
</dbReference>
<protein>
    <submittedName>
        <fullName evidence="2">Bifunctional protein: zinc-containing alcohol dehydrogenase</fullName>
        <ecNumber evidence="2">1.1.1.-</ecNumber>
    </submittedName>
</protein>
<dbReference type="AlphaFoldDB" id="A0A0R2HTI2"/>
<dbReference type="InterPro" id="IPR011032">
    <property type="entry name" value="GroES-like_sf"/>
</dbReference>
<dbReference type="SUPFAM" id="SSF51735">
    <property type="entry name" value="NAD(P)-binding Rossmann-fold domains"/>
    <property type="match status" value="1"/>
</dbReference>